<dbReference type="WBParaSite" id="EVEC_0000477301-mRNA-1">
    <property type="protein sequence ID" value="EVEC_0000477301-mRNA-1"/>
    <property type="gene ID" value="EVEC_0000477301"/>
</dbReference>
<evidence type="ECO:0000313" key="1">
    <source>
        <dbReference type="EMBL" id="VDD89730.1"/>
    </source>
</evidence>
<organism evidence="3">
    <name type="scientific">Enterobius vermicularis</name>
    <name type="common">Human pinworm</name>
    <dbReference type="NCBI Taxonomy" id="51028"/>
    <lineage>
        <taxon>Eukaryota</taxon>
        <taxon>Metazoa</taxon>
        <taxon>Ecdysozoa</taxon>
        <taxon>Nematoda</taxon>
        <taxon>Chromadorea</taxon>
        <taxon>Rhabditida</taxon>
        <taxon>Spirurina</taxon>
        <taxon>Oxyuridomorpha</taxon>
        <taxon>Oxyuroidea</taxon>
        <taxon>Oxyuridae</taxon>
        <taxon>Enterobius</taxon>
    </lineage>
</organism>
<protein>
    <submittedName>
        <fullName evidence="3">ClpX-type ZB domain-containing protein</fullName>
    </submittedName>
</protein>
<evidence type="ECO:0000313" key="2">
    <source>
        <dbReference type="Proteomes" id="UP000274131"/>
    </source>
</evidence>
<name>A0A0N4V3X1_ENTVE</name>
<dbReference type="Proteomes" id="UP000274131">
    <property type="component" value="Unassembled WGS sequence"/>
</dbReference>
<accession>A0A0N4V3X1</accession>
<sequence length="49" mass="5504">MREKVRYELEEQMNCSFCGADNDGDEAAIFKQRPNCAGIGGKNVFNLFS</sequence>
<gene>
    <name evidence="1" type="ORF">EVEC_LOCUS4481</name>
</gene>
<dbReference type="EMBL" id="UXUI01007870">
    <property type="protein sequence ID" value="VDD89730.1"/>
    <property type="molecule type" value="Genomic_DNA"/>
</dbReference>
<reference evidence="3" key="1">
    <citation type="submission" date="2017-02" db="UniProtKB">
        <authorList>
            <consortium name="WormBaseParasite"/>
        </authorList>
    </citation>
    <scope>IDENTIFICATION</scope>
</reference>
<keyword evidence="2" id="KW-1185">Reference proteome</keyword>
<dbReference type="AlphaFoldDB" id="A0A0N4V3X1"/>
<reference evidence="1 2" key="2">
    <citation type="submission" date="2018-10" db="EMBL/GenBank/DDBJ databases">
        <authorList>
            <consortium name="Pathogen Informatics"/>
        </authorList>
    </citation>
    <scope>NUCLEOTIDE SEQUENCE [LARGE SCALE GENOMIC DNA]</scope>
</reference>
<proteinExistence type="predicted"/>
<evidence type="ECO:0000313" key="3">
    <source>
        <dbReference type="WBParaSite" id="EVEC_0000477301-mRNA-1"/>
    </source>
</evidence>